<dbReference type="CDD" id="cd00438">
    <property type="entry name" value="cupin_RmlC"/>
    <property type="match status" value="1"/>
</dbReference>
<evidence type="ECO:0000256" key="1">
    <source>
        <dbReference type="ARBA" id="ARBA00001298"/>
    </source>
</evidence>
<dbReference type="InterPro" id="IPR014710">
    <property type="entry name" value="RmlC-like_jellyroll"/>
</dbReference>
<dbReference type="GO" id="GO:0008830">
    <property type="term" value="F:dTDP-4-dehydrorhamnose 3,5-epimerase activity"/>
    <property type="evidence" value="ECO:0007669"/>
    <property type="project" value="UniProtKB-EC"/>
</dbReference>
<dbReference type="EC" id="5.1.3.13" evidence="3 5"/>
<dbReference type="RefSeq" id="WP_086502913.1">
    <property type="nucleotide sequence ID" value="NZ_MSSV01000022.1"/>
</dbReference>
<protein>
    <recommendedName>
        <fullName evidence="4 5">dTDP-4-dehydrorhamnose 3,5-epimerase</fullName>
        <ecNumber evidence="3 5">5.1.3.13</ecNumber>
    </recommendedName>
    <alternativeName>
        <fullName evidence="5">Thymidine diphospho-4-keto-rhamnose 3,5-epimerase</fullName>
    </alternativeName>
</protein>
<accession>A0ABY3HIQ4</accession>
<dbReference type="EMBL" id="VORV01000017">
    <property type="protein sequence ID" value="TXD75921.1"/>
    <property type="molecule type" value="Genomic_DNA"/>
</dbReference>
<dbReference type="SUPFAM" id="SSF51182">
    <property type="entry name" value="RmlC-like cupins"/>
    <property type="match status" value="1"/>
</dbReference>
<dbReference type="PANTHER" id="PTHR21047:SF2">
    <property type="entry name" value="THYMIDINE DIPHOSPHO-4-KETO-RHAMNOSE 3,5-EPIMERASE"/>
    <property type="match status" value="1"/>
</dbReference>
<evidence type="ECO:0000256" key="5">
    <source>
        <dbReference type="RuleBase" id="RU364069"/>
    </source>
</evidence>
<dbReference type="Gene3D" id="2.60.120.10">
    <property type="entry name" value="Jelly Rolls"/>
    <property type="match status" value="1"/>
</dbReference>
<dbReference type="Proteomes" id="UP000321927">
    <property type="component" value="Unassembled WGS sequence"/>
</dbReference>
<gene>
    <name evidence="6" type="primary">rfbC</name>
    <name evidence="6" type="ORF">ESW18_18385</name>
</gene>
<comment type="caution">
    <text evidence="6">The sequence shown here is derived from an EMBL/GenBank/DDBJ whole genome shotgun (WGS) entry which is preliminary data.</text>
</comment>
<comment type="pathway">
    <text evidence="5">Carbohydrate biosynthesis; dTDP-L-rhamnose biosynthesis.</text>
</comment>
<name>A0ABY3HIQ4_9BACT</name>
<evidence type="ECO:0000313" key="7">
    <source>
        <dbReference type="Proteomes" id="UP000321927"/>
    </source>
</evidence>
<sequence length="182" mass="21254">MKFRKTSIDGMYLLDLEERVDTRGFFARNFCINEFRDQGIDFTVVQSNMSYSKQKGTLRGLHYQSDCKEAKVVRCTRGVIFDVVIDLRPNSVTFLQYDLNELSEFNHKEIYVPPGCAHGFLTLEADSEINYLVSAMYSPELEKGLRYNDTILKDVQWPIPIQIITEKDLNYPDYDAPLMYYQ</sequence>
<comment type="subunit">
    <text evidence="5">Homodimer.</text>
</comment>
<keyword evidence="5 6" id="KW-0413">Isomerase</keyword>
<dbReference type="InterPro" id="IPR000888">
    <property type="entry name" value="RmlC-like"/>
</dbReference>
<dbReference type="Pfam" id="PF00908">
    <property type="entry name" value="dTDP_sugar_isom"/>
    <property type="match status" value="1"/>
</dbReference>
<evidence type="ECO:0000313" key="6">
    <source>
        <dbReference type="EMBL" id="TXD75921.1"/>
    </source>
</evidence>
<comment type="function">
    <text evidence="2 5">Catalyzes the epimerization of the C3' and C5'positions of dTDP-6-deoxy-D-xylo-4-hexulose, forming dTDP-6-deoxy-L-lyxo-4-hexulose.</text>
</comment>
<keyword evidence="7" id="KW-1185">Reference proteome</keyword>
<dbReference type="InterPro" id="IPR011051">
    <property type="entry name" value="RmlC_Cupin_sf"/>
</dbReference>
<reference evidence="6 7" key="1">
    <citation type="submission" date="2019-08" db="EMBL/GenBank/DDBJ databases">
        <title>Genome of Algoriphagus ratkowskyi IC026.</title>
        <authorList>
            <person name="Bowman J.P."/>
        </authorList>
    </citation>
    <scope>NUCLEOTIDE SEQUENCE [LARGE SCALE GENOMIC DNA]</scope>
    <source>
        <strain evidence="6 7">IC026</strain>
    </source>
</reference>
<comment type="catalytic activity">
    <reaction evidence="1 5">
        <text>dTDP-4-dehydro-6-deoxy-alpha-D-glucose = dTDP-4-dehydro-beta-L-rhamnose</text>
        <dbReference type="Rhea" id="RHEA:16969"/>
        <dbReference type="ChEBI" id="CHEBI:57649"/>
        <dbReference type="ChEBI" id="CHEBI:62830"/>
        <dbReference type="EC" id="5.1.3.13"/>
    </reaction>
</comment>
<evidence type="ECO:0000256" key="2">
    <source>
        <dbReference type="ARBA" id="ARBA00001997"/>
    </source>
</evidence>
<evidence type="ECO:0000256" key="3">
    <source>
        <dbReference type="ARBA" id="ARBA00012098"/>
    </source>
</evidence>
<comment type="similarity">
    <text evidence="5">Belongs to the dTDP-4-dehydrorhamnose 3,5-epimerase family.</text>
</comment>
<evidence type="ECO:0000256" key="4">
    <source>
        <dbReference type="ARBA" id="ARBA00019595"/>
    </source>
</evidence>
<organism evidence="6 7">
    <name type="scientific">Algoriphagus ratkowskyi</name>
    <dbReference type="NCBI Taxonomy" id="57028"/>
    <lineage>
        <taxon>Bacteria</taxon>
        <taxon>Pseudomonadati</taxon>
        <taxon>Bacteroidota</taxon>
        <taxon>Cytophagia</taxon>
        <taxon>Cytophagales</taxon>
        <taxon>Cyclobacteriaceae</taxon>
        <taxon>Algoriphagus</taxon>
    </lineage>
</organism>
<dbReference type="PANTHER" id="PTHR21047">
    <property type="entry name" value="DTDP-6-DEOXY-D-GLUCOSE-3,5 EPIMERASE"/>
    <property type="match status" value="1"/>
</dbReference>
<dbReference type="NCBIfam" id="TIGR01221">
    <property type="entry name" value="rmlC"/>
    <property type="match status" value="1"/>
</dbReference>
<proteinExistence type="inferred from homology"/>